<reference evidence="1" key="1">
    <citation type="journal article" date="2014" name="Front. Microbiol.">
        <title>High frequency of phylogenetically diverse reductive dehalogenase-homologous genes in deep subseafloor sedimentary metagenomes.</title>
        <authorList>
            <person name="Kawai M."/>
            <person name="Futagami T."/>
            <person name="Toyoda A."/>
            <person name="Takaki Y."/>
            <person name="Nishi S."/>
            <person name="Hori S."/>
            <person name="Arai W."/>
            <person name="Tsubouchi T."/>
            <person name="Morono Y."/>
            <person name="Uchiyama I."/>
            <person name="Ito T."/>
            <person name="Fujiyama A."/>
            <person name="Inagaki F."/>
            <person name="Takami H."/>
        </authorList>
    </citation>
    <scope>NUCLEOTIDE SEQUENCE</scope>
    <source>
        <strain evidence="1">Expedition CK06-06</strain>
    </source>
</reference>
<gene>
    <name evidence="1" type="ORF">S06H3_65754</name>
</gene>
<comment type="caution">
    <text evidence="1">The sequence shown here is derived from an EMBL/GenBank/DDBJ whole genome shotgun (WGS) entry which is preliminary data.</text>
</comment>
<feature type="non-terminal residue" evidence="1">
    <location>
        <position position="1"/>
    </location>
</feature>
<accession>X1S7U3</accession>
<protein>
    <submittedName>
        <fullName evidence="1">Uncharacterized protein</fullName>
    </submittedName>
</protein>
<organism evidence="1">
    <name type="scientific">marine sediment metagenome</name>
    <dbReference type="NCBI Taxonomy" id="412755"/>
    <lineage>
        <taxon>unclassified sequences</taxon>
        <taxon>metagenomes</taxon>
        <taxon>ecological metagenomes</taxon>
    </lineage>
</organism>
<sequence length="55" mass="6330">GEKLSRTKFVERFASESERNASKTNRDYPHGMIDTQAKFDAFLAKHPECAGWTLR</sequence>
<proteinExistence type="predicted"/>
<dbReference type="AlphaFoldDB" id="X1S7U3"/>
<evidence type="ECO:0000313" key="1">
    <source>
        <dbReference type="EMBL" id="GAI71475.1"/>
    </source>
</evidence>
<dbReference type="EMBL" id="BARV01044422">
    <property type="protein sequence ID" value="GAI71475.1"/>
    <property type="molecule type" value="Genomic_DNA"/>
</dbReference>
<name>X1S7U3_9ZZZZ</name>